<dbReference type="Proteomes" id="UP000612893">
    <property type="component" value="Unassembled WGS sequence"/>
</dbReference>
<keyword evidence="1" id="KW-1133">Transmembrane helix</keyword>
<accession>A0A934KBM6</accession>
<gene>
    <name evidence="2" type="ORF">JF922_19555</name>
</gene>
<evidence type="ECO:0000256" key="1">
    <source>
        <dbReference type="SAM" id="Phobius"/>
    </source>
</evidence>
<protein>
    <submittedName>
        <fullName evidence="2">Uncharacterized protein</fullName>
    </submittedName>
</protein>
<feature type="transmembrane region" description="Helical" evidence="1">
    <location>
        <begin position="20"/>
        <end position="42"/>
    </location>
</feature>
<proteinExistence type="predicted"/>
<feature type="non-terminal residue" evidence="2">
    <location>
        <position position="1"/>
    </location>
</feature>
<reference evidence="2" key="1">
    <citation type="submission" date="2020-10" db="EMBL/GenBank/DDBJ databases">
        <title>Ca. Dormibacterota MAGs.</title>
        <authorList>
            <person name="Montgomery K."/>
        </authorList>
    </citation>
    <scope>NUCLEOTIDE SEQUENCE [LARGE SCALE GENOMIC DNA]</scope>
    <source>
        <strain evidence="2">SC8812_S17_10</strain>
    </source>
</reference>
<name>A0A934KBM6_9BACT</name>
<keyword evidence="1" id="KW-0812">Transmembrane</keyword>
<keyword evidence="3" id="KW-1185">Reference proteome</keyword>
<evidence type="ECO:0000313" key="2">
    <source>
        <dbReference type="EMBL" id="MBJ7600256.1"/>
    </source>
</evidence>
<keyword evidence="1" id="KW-0472">Membrane</keyword>
<evidence type="ECO:0000313" key="3">
    <source>
        <dbReference type="Proteomes" id="UP000612893"/>
    </source>
</evidence>
<comment type="caution">
    <text evidence="2">The sequence shown here is derived from an EMBL/GenBank/DDBJ whole genome shotgun (WGS) entry which is preliminary data.</text>
</comment>
<sequence length="52" mass="5462">LQALRTRDAAPGPAPEPPAALRLLLVALVVIAAAATLLGIGWQVRRPLEPAW</sequence>
<organism evidence="2 3">
    <name type="scientific">Candidatus Nephthysia bennettiae</name>
    <dbReference type="NCBI Taxonomy" id="3127016"/>
    <lineage>
        <taxon>Bacteria</taxon>
        <taxon>Bacillati</taxon>
        <taxon>Candidatus Dormiibacterota</taxon>
        <taxon>Candidatus Dormibacteria</taxon>
        <taxon>Candidatus Dormibacterales</taxon>
        <taxon>Candidatus Dormibacteraceae</taxon>
        <taxon>Candidatus Nephthysia</taxon>
    </lineage>
</organism>
<dbReference type="EMBL" id="JAEKNR010000197">
    <property type="protein sequence ID" value="MBJ7600256.1"/>
    <property type="molecule type" value="Genomic_DNA"/>
</dbReference>
<dbReference type="AlphaFoldDB" id="A0A934KBM6"/>